<dbReference type="EMBL" id="BAABWN010000003">
    <property type="protein sequence ID" value="GAA6167357.1"/>
    <property type="molecule type" value="Genomic_DNA"/>
</dbReference>
<evidence type="ECO:0000313" key="4">
    <source>
        <dbReference type="Proteomes" id="UP001465153"/>
    </source>
</evidence>
<sequence length="395" mass="45209">MCKNAKLFHSIKLIIYLLASTFCFATAEAKTLSSDEVTSRINKIDNYLSKSEVNGFSGAVLVSYKGNIILNRGYGLADKKNEIPATTDMVYDIGSLTKQFTAAGILHLVKEGKISTDDTLSKFFDNLPYNKKEITIHQLLTHTSGITDYPYDNRKDFYKHIETNTYFDKVFSLDEQFAPGKKFEYSNTGYSILSRIIELVTNENYEVFLARVFFTPLGMTQTGYLLPNWDASLYPKSYRLGTIPGETYIPHYQKRNKVPWQVKGAAGIYSTVTDIHKWLNAIAQERVLTPELITQLKTPYVQMSHKSKNYYGYGWVVRNSSSETELYHNGSNLYFTADIHWQPVDNQLQVIMLSNINSKSTFEVPTQIVGLWEKPETSPKEYKLPAWRKVLSWIS</sequence>
<keyword evidence="4" id="KW-1185">Reference proteome</keyword>
<dbReference type="GO" id="GO:0016787">
    <property type="term" value="F:hydrolase activity"/>
    <property type="evidence" value="ECO:0007669"/>
    <property type="project" value="UniProtKB-KW"/>
</dbReference>
<proteinExistence type="predicted"/>
<evidence type="ECO:0000313" key="3">
    <source>
        <dbReference type="EMBL" id="GAA6167357.1"/>
    </source>
</evidence>
<keyword evidence="3" id="KW-0378">Hydrolase</keyword>
<dbReference type="InterPro" id="IPR050491">
    <property type="entry name" value="AmpC-like"/>
</dbReference>
<dbReference type="Gene3D" id="3.40.710.10">
    <property type="entry name" value="DD-peptidase/beta-lactamase superfamily"/>
    <property type="match status" value="1"/>
</dbReference>
<accession>A0ABQ0A6X6</accession>
<gene>
    <name evidence="3" type="ORF">NBRC116591_11670</name>
</gene>
<dbReference type="Pfam" id="PF00144">
    <property type="entry name" value="Beta-lactamase"/>
    <property type="match status" value="1"/>
</dbReference>
<evidence type="ECO:0000259" key="2">
    <source>
        <dbReference type="Pfam" id="PF00144"/>
    </source>
</evidence>
<organism evidence="3 4">
    <name type="scientific">Sessilibacter corallicola</name>
    <dbReference type="NCBI Taxonomy" id="2904075"/>
    <lineage>
        <taxon>Bacteria</taxon>
        <taxon>Pseudomonadati</taxon>
        <taxon>Pseudomonadota</taxon>
        <taxon>Gammaproteobacteria</taxon>
        <taxon>Cellvibrionales</taxon>
        <taxon>Cellvibrionaceae</taxon>
        <taxon>Sessilibacter</taxon>
    </lineage>
</organism>
<dbReference type="PANTHER" id="PTHR46825">
    <property type="entry name" value="D-ALANYL-D-ALANINE-CARBOXYPEPTIDASE/ENDOPEPTIDASE AMPH"/>
    <property type="match status" value="1"/>
</dbReference>
<feature type="signal peptide" evidence="1">
    <location>
        <begin position="1"/>
        <end position="25"/>
    </location>
</feature>
<evidence type="ECO:0000256" key="1">
    <source>
        <dbReference type="SAM" id="SignalP"/>
    </source>
</evidence>
<feature type="domain" description="Beta-lactamase-related" evidence="2">
    <location>
        <begin position="58"/>
        <end position="359"/>
    </location>
</feature>
<dbReference type="PANTHER" id="PTHR46825:SF9">
    <property type="entry name" value="BETA-LACTAMASE-RELATED DOMAIN-CONTAINING PROTEIN"/>
    <property type="match status" value="1"/>
</dbReference>
<dbReference type="Proteomes" id="UP001465153">
    <property type="component" value="Unassembled WGS sequence"/>
</dbReference>
<protein>
    <submittedName>
        <fullName evidence="3">Serine hydrolase domain-containing protein</fullName>
    </submittedName>
</protein>
<comment type="caution">
    <text evidence="3">The sequence shown here is derived from an EMBL/GenBank/DDBJ whole genome shotgun (WGS) entry which is preliminary data.</text>
</comment>
<dbReference type="InterPro" id="IPR012338">
    <property type="entry name" value="Beta-lactam/transpept-like"/>
</dbReference>
<reference evidence="3 4" key="1">
    <citation type="submission" date="2024-04" db="EMBL/GenBank/DDBJ databases">
        <title>Draft genome sequence of Sessilibacter corallicola NBRC 116591.</title>
        <authorList>
            <person name="Miyakawa T."/>
            <person name="Kusuya Y."/>
            <person name="Miura T."/>
        </authorList>
    </citation>
    <scope>NUCLEOTIDE SEQUENCE [LARGE SCALE GENOMIC DNA]</scope>
    <source>
        <strain evidence="3 4">KU-00831-HH</strain>
    </source>
</reference>
<keyword evidence="1" id="KW-0732">Signal</keyword>
<name>A0ABQ0A6X6_9GAMM</name>
<feature type="chain" id="PRO_5045275355" evidence="1">
    <location>
        <begin position="26"/>
        <end position="395"/>
    </location>
</feature>
<dbReference type="SUPFAM" id="SSF56601">
    <property type="entry name" value="beta-lactamase/transpeptidase-like"/>
    <property type="match status" value="1"/>
</dbReference>
<dbReference type="InterPro" id="IPR001466">
    <property type="entry name" value="Beta-lactam-related"/>
</dbReference>
<dbReference type="RefSeq" id="WP_353302020.1">
    <property type="nucleotide sequence ID" value="NZ_BAABWN010000003.1"/>
</dbReference>